<dbReference type="PANTHER" id="PTHR33428">
    <property type="entry name" value="CHLOROPHYLLASE-2, CHLOROPLASTIC"/>
    <property type="match status" value="1"/>
</dbReference>
<dbReference type="Pfam" id="PF07224">
    <property type="entry name" value="Chlorophyllase"/>
    <property type="match status" value="1"/>
</dbReference>
<keyword evidence="2" id="KW-1185">Reference proteome</keyword>
<gene>
    <name evidence="1" type="ORF">Agub_g2795</name>
</gene>
<dbReference type="Gene3D" id="3.40.50.1820">
    <property type="entry name" value="alpha/beta hydrolase"/>
    <property type="match status" value="1"/>
</dbReference>
<reference evidence="1 2" key="1">
    <citation type="journal article" date="2021" name="Sci. Rep.">
        <title>Genome sequencing of the multicellular alga Astrephomene provides insights into convergent evolution of germ-soma differentiation.</title>
        <authorList>
            <person name="Yamashita S."/>
            <person name="Yamamoto K."/>
            <person name="Matsuzaki R."/>
            <person name="Suzuki S."/>
            <person name="Yamaguchi H."/>
            <person name="Hirooka S."/>
            <person name="Minakuchi Y."/>
            <person name="Miyagishima S."/>
            <person name="Kawachi M."/>
            <person name="Toyoda A."/>
            <person name="Nozaki H."/>
        </authorList>
    </citation>
    <scope>NUCLEOTIDE SEQUENCE [LARGE SCALE GENOMIC DNA]</scope>
    <source>
        <strain evidence="1 2">NIES-4017</strain>
    </source>
</reference>
<protein>
    <recommendedName>
        <fullName evidence="3">Chlorophyllase</fullName>
    </recommendedName>
</protein>
<accession>A0AAD3DIU4</accession>
<evidence type="ECO:0000313" key="1">
    <source>
        <dbReference type="EMBL" id="GFR42009.1"/>
    </source>
</evidence>
<dbReference type="PANTHER" id="PTHR33428:SF14">
    <property type="entry name" value="CARBOXYLESTERASE TYPE B DOMAIN-CONTAINING PROTEIN"/>
    <property type="match status" value="1"/>
</dbReference>
<proteinExistence type="predicted"/>
<dbReference type="AlphaFoldDB" id="A0AAD3DIU4"/>
<comment type="caution">
    <text evidence="1">The sequence shown here is derived from an EMBL/GenBank/DDBJ whole genome shotgun (WGS) entry which is preliminary data.</text>
</comment>
<evidence type="ECO:0000313" key="2">
    <source>
        <dbReference type="Proteomes" id="UP001054857"/>
    </source>
</evidence>
<dbReference type="GO" id="GO:0047746">
    <property type="term" value="F:chlorophyllase activity"/>
    <property type="evidence" value="ECO:0007669"/>
    <property type="project" value="TreeGrafter"/>
</dbReference>
<dbReference type="InterPro" id="IPR017395">
    <property type="entry name" value="Chlorophyllase-like"/>
</dbReference>
<dbReference type="SUPFAM" id="SSF53474">
    <property type="entry name" value="alpha/beta-Hydrolases"/>
    <property type="match status" value="1"/>
</dbReference>
<dbReference type="EMBL" id="BMAR01000002">
    <property type="protein sequence ID" value="GFR42009.1"/>
    <property type="molecule type" value="Genomic_DNA"/>
</dbReference>
<name>A0AAD3DIU4_9CHLO</name>
<dbReference type="Proteomes" id="UP001054857">
    <property type="component" value="Unassembled WGS sequence"/>
</dbReference>
<dbReference type="InterPro" id="IPR029058">
    <property type="entry name" value="AB_hydrolase_fold"/>
</dbReference>
<sequence>MQARAAWYGSIVRQVASWGYVVLQYTSLGVFPVVSDRIELEYLPPLLQWLSAQSAGNADSAADRLPANPLLGLADTSRLATMGHSRGGKLAALHYAGNILNISTAVLLDPIDNTDRAPEGPDYPSACKALAAANRTAAVVGAGISGRCNPLESNFRHFTSSLAPGSWQLVVRQVRCWEGLRECVFVSV</sequence>
<evidence type="ECO:0008006" key="3">
    <source>
        <dbReference type="Google" id="ProtNLM"/>
    </source>
</evidence>
<organism evidence="1 2">
    <name type="scientific">Astrephomene gubernaculifera</name>
    <dbReference type="NCBI Taxonomy" id="47775"/>
    <lineage>
        <taxon>Eukaryota</taxon>
        <taxon>Viridiplantae</taxon>
        <taxon>Chlorophyta</taxon>
        <taxon>core chlorophytes</taxon>
        <taxon>Chlorophyceae</taxon>
        <taxon>CS clade</taxon>
        <taxon>Chlamydomonadales</taxon>
        <taxon>Astrephomenaceae</taxon>
        <taxon>Astrephomene</taxon>
    </lineage>
</organism>
<dbReference type="GO" id="GO:0015996">
    <property type="term" value="P:chlorophyll catabolic process"/>
    <property type="evidence" value="ECO:0007669"/>
    <property type="project" value="TreeGrafter"/>
</dbReference>